<protein>
    <recommendedName>
        <fullName evidence="5">Ferritin</fullName>
    </recommendedName>
</protein>
<evidence type="ECO:0000256" key="1">
    <source>
        <dbReference type="ARBA" id="ARBA00022434"/>
    </source>
</evidence>
<evidence type="ECO:0000256" key="5">
    <source>
        <dbReference type="RuleBase" id="RU361145"/>
    </source>
</evidence>
<dbReference type="EMBL" id="JBHMDM010000001">
    <property type="protein sequence ID" value="MFB9375646.1"/>
    <property type="molecule type" value="Genomic_DNA"/>
</dbReference>
<dbReference type="RefSeq" id="WP_380140160.1">
    <property type="nucleotide sequence ID" value="NZ_JBHLUI010000012.1"/>
</dbReference>
<dbReference type="PANTHER" id="PTHR11431:SF127">
    <property type="entry name" value="BACTERIAL NON-HEME FERRITIN"/>
    <property type="match status" value="1"/>
</dbReference>
<reference evidence="7 8" key="1">
    <citation type="submission" date="2024-09" db="EMBL/GenBank/DDBJ databases">
        <authorList>
            <person name="Sun Q."/>
            <person name="Mori K."/>
        </authorList>
    </citation>
    <scope>NUCLEOTIDE SEQUENCE [LARGE SCALE GENOMIC DNA]</scope>
    <source>
        <strain evidence="7 8">TISTR 1856</strain>
    </source>
</reference>
<name>A0ABV5LNP6_9ACTN</name>
<dbReference type="SUPFAM" id="SSF47240">
    <property type="entry name" value="Ferritin-like"/>
    <property type="match status" value="1"/>
</dbReference>
<feature type="domain" description="Ferritin-like diiron" evidence="6">
    <location>
        <begin position="7"/>
        <end position="152"/>
    </location>
</feature>
<evidence type="ECO:0000256" key="4">
    <source>
        <dbReference type="ARBA" id="ARBA00023004"/>
    </source>
</evidence>
<evidence type="ECO:0000313" key="7">
    <source>
        <dbReference type="EMBL" id="MFB9375646.1"/>
    </source>
</evidence>
<comment type="caution">
    <text evidence="7">The sequence shown here is derived from an EMBL/GenBank/DDBJ whole genome shotgun (WGS) entry which is preliminary data.</text>
</comment>
<dbReference type="InterPro" id="IPR009040">
    <property type="entry name" value="Ferritin-like_diiron"/>
</dbReference>
<dbReference type="InterPro" id="IPR008331">
    <property type="entry name" value="Ferritin_DPS_dom"/>
</dbReference>
<gene>
    <name evidence="7" type="ORF">ACFFVI_01565</name>
</gene>
<dbReference type="CDD" id="cd01055">
    <property type="entry name" value="Nonheme_Ferritin"/>
    <property type="match status" value="1"/>
</dbReference>
<dbReference type="InterPro" id="IPR041719">
    <property type="entry name" value="Ferritin_prok"/>
</dbReference>
<evidence type="ECO:0000313" key="8">
    <source>
        <dbReference type="Proteomes" id="UP001589748"/>
    </source>
</evidence>
<keyword evidence="3" id="KW-0560">Oxidoreductase</keyword>
<keyword evidence="8" id="KW-1185">Reference proteome</keyword>
<dbReference type="Pfam" id="PF00210">
    <property type="entry name" value="Ferritin"/>
    <property type="match status" value="1"/>
</dbReference>
<evidence type="ECO:0000256" key="2">
    <source>
        <dbReference type="ARBA" id="ARBA00022723"/>
    </source>
</evidence>
<dbReference type="InterPro" id="IPR001519">
    <property type="entry name" value="Ferritin"/>
</dbReference>
<proteinExistence type="predicted"/>
<dbReference type="InterPro" id="IPR009078">
    <property type="entry name" value="Ferritin-like_SF"/>
</dbReference>
<dbReference type="Proteomes" id="UP001589748">
    <property type="component" value="Unassembled WGS sequence"/>
</dbReference>
<accession>A0ABV5LNP6</accession>
<dbReference type="PANTHER" id="PTHR11431">
    <property type="entry name" value="FERRITIN"/>
    <property type="match status" value="1"/>
</dbReference>
<evidence type="ECO:0000259" key="6">
    <source>
        <dbReference type="PROSITE" id="PS50905"/>
    </source>
</evidence>
<organism evidence="7 8">
    <name type="scientific">Kineococcus gynurae</name>
    <dbReference type="NCBI Taxonomy" id="452979"/>
    <lineage>
        <taxon>Bacteria</taxon>
        <taxon>Bacillati</taxon>
        <taxon>Actinomycetota</taxon>
        <taxon>Actinomycetes</taxon>
        <taxon>Kineosporiales</taxon>
        <taxon>Kineosporiaceae</taxon>
        <taxon>Kineococcus</taxon>
    </lineage>
</organism>
<dbReference type="Gene3D" id="1.20.1260.10">
    <property type="match status" value="1"/>
</dbReference>
<dbReference type="InterPro" id="IPR012347">
    <property type="entry name" value="Ferritin-like"/>
</dbReference>
<keyword evidence="1 5" id="KW-0409">Iron storage</keyword>
<keyword evidence="2 5" id="KW-0479">Metal-binding</keyword>
<dbReference type="PROSITE" id="PS50905">
    <property type="entry name" value="FERRITIN_LIKE"/>
    <property type="match status" value="1"/>
</dbReference>
<keyword evidence="4 5" id="KW-0408">Iron</keyword>
<sequence>MTQVQTPPTTTSFADLLVGQVAMEFHAHQQYVALAVWFDAHDLQQLAKLFYAQALEERNHGMMMVQFQLDRDLPVTIPATPAVRNDFTEVSELISLALQQEKAVTTAIEGLMAAARRESDFMAEQFVLWFLKEQVEEVASMSTLLTIVQRAGDDLFKVEDWIAREHGPEGADPTAPPVAGGAL</sequence>
<evidence type="ECO:0000256" key="3">
    <source>
        <dbReference type="ARBA" id="ARBA00023002"/>
    </source>
</evidence>